<organism evidence="1 2">
    <name type="scientific">Ectobacillus ponti</name>
    <dbReference type="NCBI Taxonomy" id="2961894"/>
    <lineage>
        <taxon>Bacteria</taxon>
        <taxon>Bacillati</taxon>
        <taxon>Bacillota</taxon>
        <taxon>Bacilli</taxon>
        <taxon>Bacillales</taxon>
        <taxon>Bacillaceae</taxon>
        <taxon>Ectobacillus</taxon>
    </lineage>
</organism>
<reference evidence="1" key="1">
    <citation type="submission" date="2022-07" db="EMBL/GenBank/DDBJ databases">
        <authorList>
            <person name="Li W.-J."/>
            <person name="Deng Q.-Q."/>
        </authorList>
    </citation>
    <scope>NUCLEOTIDE SEQUENCE</scope>
    <source>
        <strain evidence="1">SYSU M60031</strain>
    </source>
</reference>
<dbReference type="Pfam" id="PF17313">
    <property type="entry name" value="DUF5359"/>
    <property type="match status" value="1"/>
</dbReference>
<gene>
    <name evidence="1" type="ORF">NK662_09320</name>
</gene>
<dbReference type="InterPro" id="IPR035281">
    <property type="entry name" value="DUF5359"/>
</dbReference>
<dbReference type="AlphaFoldDB" id="A0AA41X4V5"/>
<dbReference type="Proteomes" id="UP001156102">
    <property type="component" value="Unassembled WGS sequence"/>
</dbReference>
<keyword evidence="2" id="KW-1185">Reference proteome</keyword>
<dbReference type="RefSeq" id="WP_254758653.1">
    <property type="nucleotide sequence ID" value="NZ_JANCLT010000004.1"/>
</dbReference>
<name>A0AA41X4V5_9BACI</name>
<comment type="caution">
    <text evidence="1">The sequence shown here is derived from an EMBL/GenBank/DDBJ whole genome shotgun (WGS) entry which is preliminary data.</text>
</comment>
<dbReference type="EMBL" id="JANCLT010000004">
    <property type="protein sequence ID" value="MCP8968737.1"/>
    <property type="molecule type" value="Genomic_DNA"/>
</dbReference>
<accession>A0AA41X4V5</accession>
<evidence type="ECO:0000313" key="1">
    <source>
        <dbReference type="EMBL" id="MCP8968737.1"/>
    </source>
</evidence>
<evidence type="ECO:0000313" key="2">
    <source>
        <dbReference type="Proteomes" id="UP001156102"/>
    </source>
</evidence>
<protein>
    <submittedName>
        <fullName evidence="1">YpfB family protein</fullName>
    </submittedName>
</protein>
<sequence length="57" mass="6471">MKAGERILLKILMIQLLCLLAAQALLTQERVAQYMSKVVYYEGVTKESVTRVLETGR</sequence>
<proteinExistence type="predicted"/>